<dbReference type="PANTHER" id="PTHR45527:SF1">
    <property type="entry name" value="FATTY ACID SYNTHASE"/>
    <property type="match status" value="1"/>
</dbReference>
<accession>A0ABS7FGB9</accession>
<name>A0ABS7FGB9_9NEIS</name>
<protein>
    <recommendedName>
        <fullName evidence="1">Condensation domain-containing protein</fullName>
    </recommendedName>
</protein>
<dbReference type="GeneID" id="89685676"/>
<comment type="caution">
    <text evidence="2">The sequence shown here is derived from an EMBL/GenBank/DDBJ whole genome shotgun (WGS) entry which is preliminary data.</text>
</comment>
<dbReference type="Pfam" id="PF00668">
    <property type="entry name" value="Condensation"/>
    <property type="match status" value="1"/>
</dbReference>
<sequence>MRVKSNQEFFIRSSWQGIHLHITITALMQGPAAPGLWRAALRQVLARHDAFRLGFVRDGEEAAARLGEPGEPACRHESLAAADWEAGLRRLAARDNAEPFDLATPPLCRFTLVDTEGGNSAMILTFHHALLDGWSVHLFLQQLLREYGARLAGCPAPAVPAGRPVREALEEEERLLGGAVGAQRLAWWRDALSAVMDAVEPPPGLARPAGWVHRELPPGVGAGMRAEAVRSMLLAAYALALREMAPSQPLVVNLSMGNRALAQRNTLGLFSNALPIPLPLRPGDGLTAASDAARQAVRDCEARSLPVLHLLRSLRPDLFASHGALGLCHWPARHQFNPRPHFQLDYAYPGMAAQWRPDLGAALNWAGADTELMATQFGERWALDLIYNDASVGRERAQALLERMTLMVCAAAPSACSPPPSCHPCS</sequence>
<dbReference type="Gene3D" id="3.30.559.30">
    <property type="entry name" value="Nonribosomal peptide synthetase, condensation domain"/>
    <property type="match status" value="1"/>
</dbReference>
<dbReference type="Proteomes" id="UP000711178">
    <property type="component" value="Unassembled WGS sequence"/>
</dbReference>
<dbReference type="SUPFAM" id="SSF52777">
    <property type="entry name" value="CoA-dependent acyltransferases"/>
    <property type="match status" value="2"/>
</dbReference>
<proteinExistence type="predicted"/>
<keyword evidence="3" id="KW-1185">Reference proteome</keyword>
<evidence type="ECO:0000313" key="2">
    <source>
        <dbReference type="EMBL" id="MBW8289109.1"/>
    </source>
</evidence>
<evidence type="ECO:0000313" key="3">
    <source>
        <dbReference type="Proteomes" id="UP000711178"/>
    </source>
</evidence>
<reference evidence="2 3" key="1">
    <citation type="submission" date="2021-05" db="EMBL/GenBank/DDBJ databases">
        <title>Draft Whole Genome Sequencing Of Biosensor Chromobacterium violaceum Strain CV026 Reveals A Regulatory RNA In Chromobacterium violaceum Phenotype Regulatory Network.</title>
        <authorList>
            <person name="Hong K.W."/>
            <person name="Chan K.G."/>
            <person name="Chang C.-Y."/>
        </authorList>
    </citation>
    <scope>NUCLEOTIDE SEQUENCE [LARGE SCALE GENOMIC DNA]</scope>
    <source>
        <strain evidence="2 3">ATCC 31532</strain>
    </source>
</reference>
<dbReference type="EMBL" id="JAHDTB010000014">
    <property type="protein sequence ID" value="MBW8289109.1"/>
    <property type="molecule type" value="Genomic_DNA"/>
</dbReference>
<dbReference type="InterPro" id="IPR023213">
    <property type="entry name" value="CAT-like_dom_sf"/>
</dbReference>
<gene>
    <name evidence="2" type="ORF">KIF53_15860</name>
</gene>
<dbReference type="RefSeq" id="WP_043573439.1">
    <property type="nucleotide sequence ID" value="NZ_CP142381.1"/>
</dbReference>
<dbReference type="InterPro" id="IPR001242">
    <property type="entry name" value="Condensation_dom"/>
</dbReference>
<dbReference type="Gene3D" id="3.30.559.10">
    <property type="entry name" value="Chloramphenicol acetyltransferase-like domain"/>
    <property type="match status" value="1"/>
</dbReference>
<dbReference type="PANTHER" id="PTHR45527">
    <property type="entry name" value="NONRIBOSOMAL PEPTIDE SYNTHETASE"/>
    <property type="match status" value="1"/>
</dbReference>
<evidence type="ECO:0000259" key="1">
    <source>
        <dbReference type="Pfam" id="PF00668"/>
    </source>
</evidence>
<feature type="domain" description="Condensation" evidence="1">
    <location>
        <begin position="18"/>
        <end position="313"/>
    </location>
</feature>
<organism evidence="2 3">
    <name type="scientific">Chromobacterium subtsugae</name>
    <dbReference type="NCBI Taxonomy" id="251747"/>
    <lineage>
        <taxon>Bacteria</taxon>
        <taxon>Pseudomonadati</taxon>
        <taxon>Pseudomonadota</taxon>
        <taxon>Betaproteobacteria</taxon>
        <taxon>Neisseriales</taxon>
        <taxon>Chromobacteriaceae</taxon>
        <taxon>Chromobacterium</taxon>
    </lineage>
</organism>